<dbReference type="PANTHER" id="PTHR37540:SF9">
    <property type="entry name" value="ZN(2)-C6 FUNGAL-TYPE DOMAIN-CONTAINING PROTEIN"/>
    <property type="match status" value="1"/>
</dbReference>
<dbReference type="PROSITE" id="PS00463">
    <property type="entry name" value="ZN2_CY6_FUNGAL_1"/>
    <property type="match status" value="1"/>
</dbReference>
<gene>
    <name evidence="4" type="ORF">VTJ83DRAFT_7411</name>
</gene>
<evidence type="ECO:0000313" key="4">
    <source>
        <dbReference type="EMBL" id="KAL2264901.1"/>
    </source>
</evidence>
<feature type="compositionally biased region" description="Low complexity" evidence="2">
    <location>
        <begin position="529"/>
        <end position="542"/>
    </location>
</feature>
<name>A0ABR4D3E2_9PEZI</name>
<feature type="domain" description="Zn(2)-C6 fungal-type" evidence="3">
    <location>
        <begin position="17"/>
        <end position="48"/>
    </location>
</feature>
<feature type="region of interest" description="Disordered" evidence="2">
    <location>
        <begin position="1"/>
        <end position="22"/>
    </location>
</feature>
<dbReference type="SMART" id="SM00066">
    <property type="entry name" value="GAL4"/>
    <property type="match status" value="1"/>
</dbReference>
<accession>A0ABR4D3E2</accession>
<dbReference type="InterPro" id="IPR001138">
    <property type="entry name" value="Zn2Cys6_DnaBD"/>
</dbReference>
<dbReference type="Pfam" id="PF00172">
    <property type="entry name" value="Zn_clus"/>
    <property type="match status" value="1"/>
</dbReference>
<dbReference type="Proteomes" id="UP001600064">
    <property type="component" value="Unassembled WGS sequence"/>
</dbReference>
<protein>
    <recommendedName>
        <fullName evidence="3">Zn(2)-C6 fungal-type domain-containing protein</fullName>
    </recommendedName>
</protein>
<dbReference type="CDD" id="cd00067">
    <property type="entry name" value="GAL4"/>
    <property type="match status" value="1"/>
</dbReference>
<feature type="compositionally biased region" description="Low complexity" evidence="2">
    <location>
        <begin position="513"/>
        <end position="522"/>
    </location>
</feature>
<dbReference type="Gene3D" id="4.10.240.10">
    <property type="entry name" value="Zn(2)-C6 fungal-type DNA-binding domain"/>
    <property type="match status" value="1"/>
</dbReference>
<dbReference type="GeneID" id="98128875"/>
<dbReference type="RefSeq" id="XP_070863628.1">
    <property type="nucleotide sequence ID" value="XM_071014231.1"/>
</dbReference>
<proteinExistence type="predicted"/>
<feature type="region of interest" description="Disordered" evidence="2">
    <location>
        <begin position="475"/>
        <end position="563"/>
    </location>
</feature>
<feature type="compositionally biased region" description="Polar residues" evidence="2">
    <location>
        <begin position="543"/>
        <end position="557"/>
    </location>
</feature>
<dbReference type="PROSITE" id="PS50048">
    <property type="entry name" value="ZN2_CY6_FUNGAL_2"/>
    <property type="match status" value="1"/>
</dbReference>
<keyword evidence="1" id="KW-0539">Nucleus</keyword>
<dbReference type="PANTHER" id="PTHR37540">
    <property type="entry name" value="TRANSCRIPTION FACTOR (ACR-2), PUTATIVE-RELATED-RELATED"/>
    <property type="match status" value="1"/>
</dbReference>
<dbReference type="Pfam" id="PF11951">
    <property type="entry name" value="Fungal_trans_2"/>
    <property type="match status" value="1"/>
</dbReference>
<comment type="caution">
    <text evidence="4">The sequence shown here is derived from an EMBL/GenBank/DDBJ whole genome shotgun (WGS) entry which is preliminary data.</text>
</comment>
<dbReference type="EMBL" id="JAZGUE010000007">
    <property type="protein sequence ID" value="KAL2264901.1"/>
    <property type="molecule type" value="Genomic_DNA"/>
</dbReference>
<sequence length="686" mass="75623">MQGPVSRPPRAERKTTSCGECRRRKQKCDQRQPCSNCARRFPQPACEYRQRLRRPSATAISQQPTFSAASPPMMPRSLASLNPPQPPAIAQPPLISPFWYQRRPSQNAEEAAPTWSIYGLANHHNPTSSNPEQHAWNTDQLSLSMSVVACHESCTLHSDEVHEAIRLLHEHPSSTQPSAASDGWTQPGYSAWTLVPAAAVQEPGGVPWSMGDPRGDLIQMPVARPMGDAELLTIFTKFVSQFTASLDGKPDPSNPYIKHYVPYFVDSPLLSRIAIYSAACFLTDSGHVDWTTAMAHKGRVFKLLNEHIRSQPSATDDVISGVVQIALDEWLWGNIHDLKAHLRGLSEMIRSRGGFDALGHDGIVSKRAIACDVAVAMSFEAPPFLRGRPEFEFHDGTPAPFRLPLNTPFVLNLASFSSCSASLRVHEAAASILDDMRFLLSLILALPKNPSIKDLQKIHDTSAWIHGRITSLPEDSPGARWPSAAGLAPSPGPLPSPNPALRDEQQISEARHLSPSPHQPSQRQPPNPSISSSPLSIHSQPSAPSLSPRQPTSSTFHQPLEQDPPADYIYQSVRHASLLYTRAIIQRRPFSSVVTSAEFFRLWTTVWRVPLATWRSLLGVFNWVLLPALSGGRAAQPHDRFVKGLMKFTLFQMGMENWDIAEKVMKAATKLQEWLSTGGGEGDGGR</sequence>
<dbReference type="InterPro" id="IPR036864">
    <property type="entry name" value="Zn2-C6_fun-type_DNA-bd_sf"/>
</dbReference>
<evidence type="ECO:0000256" key="2">
    <source>
        <dbReference type="SAM" id="MobiDB-lite"/>
    </source>
</evidence>
<feature type="compositionally biased region" description="Basic and acidic residues" evidence="2">
    <location>
        <begin position="501"/>
        <end position="512"/>
    </location>
</feature>
<evidence type="ECO:0000259" key="3">
    <source>
        <dbReference type="PROSITE" id="PS50048"/>
    </source>
</evidence>
<dbReference type="InterPro" id="IPR021858">
    <property type="entry name" value="Fun_TF"/>
</dbReference>
<dbReference type="SUPFAM" id="SSF57701">
    <property type="entry name" value="Zn2/Cys6 DNA-binding domain"/>
    <property type="match status" value="1"/>
</dbReference>
<organism evidence="4 5">
    <name type="scientific">Remersonia thermophila</name>
    <dbReference type="NCBI Taxonomy" id="72144"/>
    <lineage>
        <taxon>Eukaryota</taxon>
        <taxon>Fungi</taxon>
        <taxon>Dikarya</taxon>
        <taxon>Ascomycota</taxon>
        <taxon>Pezizomycotina</taxon>
        <taxon>Sordariomycetes</taxon>
        <taxon>Sordariomycetidae</taxon>
        <taxon>Sordariales</taxon>
        <taxon>Sordariales incertae sedis</taxon>
        <taxon>Remersonia</taxon>
    </lineage>
</organism>
<keyword evidence="5" id="KW-1185">Reference proteome</keyword>
<evidence type="ECO:0000313" key="5">
    <source>
        <dbReference type="Proteomes" id="UP001600064"/>
    </source>
</evidence>
<reference evidence="4 5" key="1">
    <citation type="journal article" date="2024" name="Commun. Biol.">
        <title>Comparative genomic analysis of thermophilic fungi reveals convergent evolutionary adaptations and gene losses.</title>
        <authorList>
            <person name="Steindorff A.S."/>
            <person name="Aguilar-Pontes M.V."/>
            <person name="Robinson A.J."/>
            <person name="Andreopoulos B."/>
            <person name="LaButti K."/>
            <person name="Kuo A."/>
            <person name="Mondo S."/>
            <person name="Riley R."/>
            <person name="Otillar R."/>
            <person name="Haridas S."/>
            <person name="Lipzen A."/>
            <person name="Grimwood J."/>
            <person name="Schmutz J."/>
            <person name="Clum A."/>
            <person name="Reid I.D."/>
            <person name="Moisan M.C."/>
            <person name="Butler G."/>
            <person name="Nguyen T.T.M."/>
            <person name="Dewar K."/>
            <person name="Conant G."/>
            <person name="Drula E."/>
            <person name="Henrissat B."/>
            <person name="Hansel C."/>
            <person name="Singer S."/>
            <person name="Hutchinson M.I."/>
            <person name="de Vries R.P."/>
            <person name="Natvig D.O."/>
            <person name="Powell A.J."/>
            <person name="Tsang A."/>
            <person name="Grigoriev I.V."/>
        </authorList>
    </citation>
    <scope>NUCLEOTIDE SEQUENCE [LARGE SCALE GENOMIC DNA]</scope>
    <source>
        <strain evidence="4 5">ATCC 22073</strain>
    </source>
</reference>
<feature type="compositionally biased region" description="Polar residues" evidence="2">
    <location>
        <begin position="58"/>
        <end position="68"/>
    </location>
</feature>
<feature type="region of interest" description="Disordered" evidence="2">
    <location>
        <begin position="52"/>
        <end position="92"/>
    </location>
</feature>
<evidence type="ECO:0000256" key="1">
    <source>
        <dbReference type="ARBA" id="ARBA00023242"/>
    </source>
</evidence>